<proteinExistence type="predicted"/>
<evidence type="ECO:0008006" key="2">
    <source>
        <dbReference type="Google" id="ProtNLM"/>
    </source>
</evidence>
<dbReference type="RefSeq" id="XP_007316526.1">
    <property type="nucleotide sequence ID" value="XM_007316464.1"/>
</dbReference>
<accession>F8NRZ1</accession>
<dbReference type="InterPro" id="IPR043502">
    <property type="entry name" value="DNA/RNA_pol_sf"/>
</dbReference>
<feature type="non-terminal residue" evidence="1">
    <location>
        <position position="84"/>
    </location>
</feature>
<dbReference type="InterPro" id="IPR032567">
    <property type="entry name" value="RTL1-rel"/>
</dbReference>
<reference evidence="1" key="1">
    <citation type="submission" date="2011-04" db="EMBL/GenBank/DDBJ databases">
        <title>Evolution of plant cell wall degrading machinery underlies the functional diversity of forest fungi.</title>
        <authorList>
            <consortium name="US DOE Joint Genome Institute (JGI-PGF)"/>
            <person name="Eastwood D.C."/>
            <person name="Floudas D."/>
            <person name="Binder M."/>
            <person name="Majcherczyk A."/>
            <person name="Schneider P."/>
            <person name="Aerts A."/>
            <person name="Asiegbu F.O."/>
            <person name="Baker S.E."/>
            <person name="Barry K."/>
            <person name="Bendiksby M."/>
            <person name="Blumentritt M."/>
            <person name="Coutinho P.M."/>
            <person name="Cullen D."/>
            <person name="Cullen D."/>
            <person name="Gathman A."/>
            <person name="Goodell B."/>
            <person name="Henrissat B."/>
            <person name="Ihrmark K."/>
            <person name="Kauserud H."/>
            <person name="Kohler A."/>
            <person name="LaButti K."/>
            <person name="Lapidus A."/>
            <person name="Lavin J.L."/>
            <person name="Lee Y.-H."/>
            <person name="Lindquist E."/>
            <person name="Lilly W."/>
            <person name="Lucas S."/>
            <person name="Morin E."/>
            <person name="Murat C."/>
            <person name="Oguiza J.A."/>
            <person name="Park J."/>
            <person name="Pisabarro A.G."/>
            <person name="Riley R."/>
            <person name="Rosling A."/>
            <person name="Salamov A."/>
            <person name="Schmidt O."/>
            <person name="Schmutz J."/>
            <person name="Skrede I."/>
            <person name="Stenlid J."/>
            <person name="Wiebenga A."/>
            <person name="Xie X."/>
            <person name="Kues U."/>
            <person name="Hibbett D.S."/>
            <person name="Hoffmeister D."/>
            <person name="Hogberg N."/>
            <person name="Martin F."/>
            <person name="Grigoriev I.V."/>
            <person name="Watkinson S.C."/>
        </authorList>
    </citation>
    <scope>NUCLEOTIDE SEQUENCE</scope>
    <source>
        <strain evidence="1">S7.9</strain>
    </source>
</reference>
<protein>
    <recommendedName>
        <fullName evidence="2">Reverse transcriptase domain-containing protein</fullName>
    </recommendedName>
</protein>
<dbReference type="Gene3D" id="3.10.10.10">
    <property type="entry name" value="HIV Type 1 Reverse Transcriptase, subunit A, domain 1"/>
    <property type="match status" value="1"/>
</dbReference>
<organism>
    <name type="scientific">Serpula lacrymans var. lacrymans (strain S7.9)</name>
    <name type="common">Dry rot fungus</name>
    <dbReference type="NCBI Taxonomy" id="578457"/>
    <lineage>
        <taxon>Eukaryota</taxon>
        <taxon>Fungi</taxon>
        <taxon>Dikarya</taxon>
        <taxon>Basidiomycota</taxon>
        <taxon>Agaricomycotina</taxon>
        <taxon>Agaricomycetes</taxon>
        <taxon>Agaricomycetidae</taxon>
        <taxon>Boletales</taxon>
        <taxon>Coniophorineae</taxon>
        <taxon>Serpulaceae</taxon>
        <taxon>Serpula</taxon>
    </lineage>
</organism>
<dbReference type="SUPFAM" id="SSF56672">
    <property type="entry name" value="DNA/RNA polymerases"/>
    <property type="match status" value="1"/>
</dbReference>
<dbReference type="HOGENOM" id="CLU_000384_42_4_1"/>
<dbReference type="EMBL" id="GL945432">
    <property type="protein sequence ID" value="EGO26353.1"/>
    <property type="molecule type" value="Genomic_DNA"/>
</dbReference>
<feature type="non-terminal residue" evidence="1">
    <location>
        <position position="1"/>
    </location>
</feature>
<sequence length="84" mass="9846">DHAIELKDTFKPRKGHMIPLSALERDEVSNFIDEQLRKGYIRPSKSPITSLEFFIPKKDGKKCMIMDYHYLNECTVENAYLMPL</sequence>
<evidence type="ECO:0000313" key="1">
    <source>
        <dbReference type="EMBL" id="EGO26353.1"/>
    </source>
</evidence>
<name>F8NRZ1_SERL9</name>
<dbReference type="KEGG" id="sla:SERLADRAFT_339754"/>
<dbReference type="Proteomes" id="UP000008064">
    <property type="component" value="Unassembled WGS sequence"/>
</dbReference>
<dbReference type="PANTHER" id="PTHR15503">
    <property type="entry name" value="LDOC1 RELATED"/>
    <property type="match status" value="1"/>
</dbReference>
<dbReference type="GeneID" id="18808895"/>
<gene>
    <name evidence="1" type="ORF">SERLADRAFT_339754</name>
</gene>
<dbReference type="PANTHER" id="PTHR15503:SF22">
    <property type="entry name" value="TRANSPOSON TY3-I GAG POLYPROTEIN"/>
    <property type="match status" value="1"/>
</dbReference>
<dbReference type="AlphaFoldDB" id="F8NRZ1"/>
<dbReference type="OrthoDB" id="2670091at2759"/>